<evidence type="ECO:0000256" key="4">
    <source>
        <dbReference type="ARBA" id="ARBA00022840"/>
    </source>
</evidence>
<dbReference type="InterPro" id="IPR014721">
    <property type="entry name" value="Ribsml_uS5_D2-typ_fold_subgr"/>
</dbReference>
<sequence>MKKQAEMEAALQNGSLDARLLSIYGGAAAALEEQKKRLLALIRTFGETYGSGREIGLFSAPGRTEMGGNHTDHQRGRVLAAAIDLDMLACASRSGSSLVRVLSDGYPEIRVDLSELTPVKEEAGTTAALIRGIAARICEMGYPVSGFDACVTSQVLGGSGLSSSAAFEVLMGVVMNALFCGEALNAVQIAQIGQYAENVFFDKPCGLMDQLASSVGGITAIDFQDPQAPAVDKLDCSPSDFGYSLCIIDSGADHADLTDEYASIPREMGAVAAFFHKDVLRQVDFEEFWRQIPAIRKTAGDRAVLRALHFFADNELVPLQEEKLRAGDFEGFLALVEQSGHSSSECLQNLYCCSRPEAQAVPLTIAAARRLLNGRGAVRVHGGGFAGTVQAYVPFGQEEVFRKGMEDILGEGRCHFLNIRPGGGSVIA</sequence>
<evidence type="ECO:0000259" key="6">
    <source>
        <dbReference type="Pfam" id="PF10509"/>
    </source>
</evidence>
<dbReference type="Proteomes" id="UP000824169">
    <property type="component" value="Unassembled WGS sequence"/>
</dbReference>
<dbReference type="GO" id="GO:0004335">
    <property type="term" value="F:galactokinase activity"/>
    <property type="evidence" value="ECO:0007669"/>
    <property type="project" value="InterPro"/>
</dbReference>
<dbReference type="Gene3D" id="3.30.230.10">
    <property type="match status" value="1"/>
</dbReference>
<gene>
    <name evidence="7" type="ORF">IAB71_05070</name>
</gene>
<proteinExistence type="inferred from homology"/>
<dbReference type="Pfam" id="PF00288">
    <property type="entry name" value="GHMP_kinases_N"/>
    <property type="match status" value="1"/>
</dbReference>
<evidence type="ECO:0000259" key="5">
    <source>
        <dbReference type="Pfam" id="PF00288"/>
    </source>
</evidence>
<feature type="domain" description="Galactokinase N-terminal" evidence="6">
    <location>
        <begin position="44"/>
        <end position="93"/>
    </location>
</feature>
<evidence type="ECO:0000313" key="7">
    <source>
        <dbReference type="EMBL" id="HIV25146.1"/>
    </source>
</evidence>
<reference evidence="7" key="2">
    <citation type="journal article" date="2021" name="PeerJ">
        <title>Extensive microbial diversity within the chicken gut microbiome revealed by metagenomics and culture.</title>
        <authorList>
            <person name="Gilroy R."/>
            <person name="Ravi A."/>
            <person name="Getino M."/>
            <person name="Pursley I."/>
            <person name="Horton D.L."/>
            <person name="Alikhan N.F."/>
            <person name="Baker D."/>
            <person name="Gharbi K."/>
            <person name="Hall N."/>
            <person name="Watson M."/>
            <person name="Adriaenssens E.M."/>
            <person name="Foster-Nyarko E."/>
            <person name="Jarju S."/>
            <person name="Secka A."/>
            <person name="Antonio M."/>
            <person name="Oren A."/>
            <person name="Chaudhuri R.R."/>
            <person name="La Ragione R."/>
            <person name="Hildebrand F."/>
            <person name="Pallen M.J."/>
        </authorList>
    </citation>
    <scope>NUCLEOTIDE SEQUENCE</scope>
    <source>
        <strain evidence="7">CHK188-20938</strain>
    </source>
</reference>
<dbReference type="PANTHER" id="PTHR10457">
    <property type="entry name" value="MEVALONATE KINASE/GALACTOKINASE"/>
    <property type="match status" value="1"/>
</dbReference>
<keyword evidence="4" id="KW-0067">ATP-binding</keyword>
<reference evidence="7" key="1">
    <citation type="submission" date="2020-10" db="EMBL/GenBank/DDBJ databases">
        <authorList>
            <person name="Gilroy R."/>
        </authorList>
    </citation>
    <scope>NUCLEOTIDE SEQUENCE</scope>
    <source>
        <strain evidence="7">CHK188-20938</strain>
    </source>
</reference>
<keyword evidence="3" id="KW-0418">Kinase</keyword>
<dbReference type="InterPro" id="IPR000705">
    <property type="entry name" value="Galactokinase"/>
</dbReference>
<dbReference type="InterPro" id="IPR020568">
    <property type="entry name" value="Ribosomal_Su5_D2-typ_SF"/>
</dbReference>
<dbReference type="EMBL" id="DVOO01000013">
    <property type="protein sequence ID" value="HIV25146.1"/>
    <property type="molecule type" value="Genomic_DNA"/>
</dbReference>
<dbReference type="PRINTS" id="PR00473">
    <property type="entry name" value="GALCTOKINASE"/>
</dbReference>
<feature type="domain" description="GHMP kinase N-terminal" evidence="5">
    <location>
        <begin position="129"/>
        <end position="217"/>
    </location>
</feature>
<dbReference type="Pfam" id="PF10509">
    <property type="entry name" value="GalKase_gal_bdg"/>
    <property type="match status" value="1"/>
</dbReference>
<dbReference type="PRINTS" id="PR00959">
    <property type="entry name" value="MEVGALKINASE"/>
</dbReference>
<organism evidence="7 8">
    <name type="scientific">Candidatus Scatomonas pullistercoris</name>
    <dbReference type="NCBI Taxonomy" id="2840920"/>
    <lineage>
        <taxon>Bacteria</taxon>
        <taxon>Bacillati</taxon>
        <taxon>Bacillota</taxon>
        <taxon>Clostridia</taxon>
        <taxon>Lachnospirales</taxon>
        <taxon>Lachnospiraceae</taxon>
        <taxon>Lachnospiraceae incertae sedis</taxon>
        <taxon>Candidatus Scatomonas</taxon>
    </lineage>
</organism>
<evidence type="ECO:0000256" key="2">
    <source>
        <dbReference type="ARBA" id="ARBA00022741"/>
    </source>
</evidence>
<dbReference type="GO" id="GO:0006012">
    <property type="term" value="P:galactose metabolic process"/>
    <property type="evidence" value="ECO:0007669"/>
    <property type="project" value="InterPro"/>
</dbReference>
<name>A0A9D1P383_9FIRM</name>
<dbReference type="PIRSF" id="PIRSF000530">
    <property type="entry name" value="Galactokinase"/>
    <property type="match status" value="1"/>
</dbReference>
<dbReference type="InterPro" id="IPR006204">
    <property type="entry name" value="GHMP_kinase_N_dom"/>
</dbReference>
<dbReference type="InterPro" id="IPR006206">
    <property type="entry name" value="Mevalonate/galactokinase"/>
</dbReference>
<evidence type="ECO:0000313" key="8">
    <source>
        <dbReference type="Proteomes" id="UP000824169"/>
    </source>
</evidence>
<dbReference type="AlphaFoldDB" id="A0A9D1P383"/>
<evidence type="ECO:0000256" key="3">
    <source>
        <dbReference type="ARBA" id="ARBA00022777"/>
    </source>
</evidence>
<accession>A0A9D1P383</accession>
<protein>
    <submittedName>
        <fullName evidence="7">Galactokinase</fullName>
    </submittedName>
</protein>
<dbReference type="InterPro" id="IPR036554">
    <property type="entry name" value="GHMP_kinase_C_sf"/>
</dbReference>
<dbReference type="SUPFAM" id="SSF55060">
    <property type="entry name" value="GHMP Kinase, C-terminal domain"/>
    <property type="match status" value="1"/>
</dbReference>
<comment type="caution">
    <text evidence="7">The sequence shown here is derived from an EMBL/GenBank/DDBJ whole genome shotgun (WGS) entry which is preliminary data.</text>
</comment>
<dbReference type="PANTHER" id="PTHR10457:SF7">
    <property type="entry name" value="GALACTOKINASE-RELATED"/>
    <property type="match status" value="1"/>
</dbReference>
<comment type="similarity">
    <text evidence="1">Belongs to the GHMP kinase family. GalK subfamily.</text>
</comment>
<dbReference type="GO" id="GO:0005524">
    <property type="term" value="F:ATP binding"/>
    <property type="evidence" value="ECO:0007669"/>
    <property type="project" value="UniProtKB-KW"/>
</dbReference>
<keyword evidence="3" id="KW-0808">Transferase</keyword>
<dbReference type="SUPFAM" id="SSF54211">
    <property type="entry name" value="Ribosomal protein S5 domain 2-like"/>
    <property type="match status" value="1"/>
</dbReference>
<dbReference type="Gene3D" id="3.30.70.890">
    <property type="entry name" value="GHMP kinase, C-terminal domain"/>
    <property type="match status" value="1"/>
</dbReference>
<dbReference type="InterPro" id="IPR019539">
    <property type="entry name" value="GalKase_N"/>
</dbReference>
<keyword evidence="2" id="KW-0547">Nucleotide-binding</keyword>
<evidence type="ECO:0000256" key="1">
    <source>
        <dbReference type="ARBA" id="ARBA00006566"/>
    </source>
</evidence>
<dbReference type="GO" id="GO:0005829">
    <property type="term" value="C:cytosol"/>
    <property type="evidence" value="ECO:0007669"/>
    <property type="project" value="TreeGrafter"/>
</dbReference>